<sequence length="137" mass="15375">MRWLFLLLGSVALAQAVATPGWVRLVPPVVKDTAAYLTLENRGKLPLRLVGAETDVAERVSFHQDYREHRGGQVVLGMRPLPYLDIPPGGRVEFRPGKYHLMLEGLKRPLKAGEKVALVLRFQDGSRLKVILPVEMR</sequence>
<protein>
    <submittedName>
        <fullName evidence="2">Transporter</fullName>
    </submittedName>
</protein>
<evidence type="ECO:0000313" key="3">
    <source>
        <dbReference type="Proteomes" id="UP000825379"/>
    </source>
</evidence>
<keyword evidence="1" id="KW-0732">Signal</keyword>
<dbReference type="PANTHER" id="PTHR36302">
    <property type="entry name" value="BLR7088 PROTEIN"/>
    <property type="match status" value="1"/>
</dbReference>
<evidence type="ECO:0000256" key="1">
    <source>
        <dbReference type="SAM" id="SignalP"/>
    </source>
</evidence>
<name>A0AAD1NYY6_THETH</name>
<gene>
    <name evidence="2" type="ORF">TthAA11_20580</name>
</gene>
<organism evidence="2 3">
    <name type="scientific">Thermus thermophilus</name>
    <dbReference type="NCBI Taxonomy" id="274"/>
    <lineage>
        <taxon>Bacteria</taxon>
        <taxon>Thermotogati</taxon>
        <taxon>Deinococcota</taxon>
        <taxon>Deinococci</taxon>
        <taxon>Thermales</taxon>
        <taxon>Thermaceae</taxon>
        <taxon>Thermus</taxon>
    </lineage>
</organism>
<dbReference type="Proteomes" id="UP000825379">
    <property type="component" value="Chromosome"/>
</dbReference>
<feature type="chain" id="PRO_5042086622" evidence="1">
    <location>
        <begin position="19"/>
        <end position="137"/>
    </location>
</feature>
<dbReference type="Gene3D" id="2.60.40.1890">
    <property type="entry name" value="PCu(A)C copper chaperone"/>
    <property type="match status" value="1"/>
</dbReference>
<evidence type="ECO:0000313" key="2">
    <source>
        <dbReference type="EMBL" id="BCZ87876.1"/>
    </source>
</evidence>
<dbReference type="Pfam" id="PF04314">
    <property type="entry name" value="PCuAC"/>
    <property type="match status" value="1"/>
</dbReference>
<dbReference type="AlphaFoldDB" id="A0AAD1NYY6"/>
<dbReference type="InterPro" id="IPR036182">
    <property type="entry name" value="PCuAC_sf"/>
</dbReference>
<reference evidence="2" key="1">
    <citation type="submission" date="2021-07" db="EMBL/GenBank/DDBJ databases">
        <title>Complete genome sequences of four Thermus thermophilus strains isolated from Arima Hot Spring in Japan.</title>
        <authorList>
            <person name="Tomariguchi N."/>
            <person name="Ueno Y."/>
            <person name="Miyazaki K."/>
        </authorList>
    </citation>
    <scope>NUCLEOTIDE SEQUENCE</scope>
    <source>
        <strain evidence="2">AA1-1</strain>
    </source>
</reference>
<dbReference type="RefSeq" id="WP_223968749.1">
    <property type="nucleotide sequence ID" value="NZ_AP024926.1"/>
</dbReference>
<dbReference type="InterPro" id="IPR007410">
    <property type="entry name" value="LpqE-like"/>
</dbReference>
<dbReference type="SUPFAM" id="SSF110087">
    <property type="entry name" value="DR1885-like metal-binding protein"/>
    <property type="match status" value="1"/>
</dbReference>
<feature type="signal peptide" evidence="1">
    <location>
        <begin position="1"/>
        <end position="18"/>
    </location>
</feature>
<accession>A0AAD1NYY6</accession>
<dbReference type="InterPro" id="IPR058248">
    <property type="entry name" value="Lxx211020-like"/>
</dbReference>
<dbReference type="EMBL" id="AP024926">
    <property type="protein sequence ID" value="BCZ87876.1"/>
    <property type="molecule type" value="Genomic_DNA"/>
</dbReference>
<proteinExistence type="predicted"/>
<dbReference type="PANTHER" id="PTHR36302:SF1">
    <property type="entry name" value="COPPER CHAPERONE PCU(A)C"/>
    <property type="match status" value="1"/>
</dbReference>